<dbReference type="STRING" id="392421.SAMN04488694_11361"/>
<keyword evidence="2" id="KW-1133">Transmembrane helix</keyword>
<dbReference type="EMBL" id="FOIC01000013">
    <property type="protein sequence ID" value="SET81502.1"/>
    <property type="molecule type" value="Genomic_DNA"/>
</dbReference>
<dbReference type="RefSeq" id="WP_092933686.1">
    <property type="nucleotide sequence ID" value="NZ_FMZP01000005.1"/>
</dbReference>
<keyword evidence="2" id="KW-0812">Transmembrane</keyword>
<gene>
    <name evidence="4" type="ORF">SAMN04488694_11361</name>
    <name evidence="3" type="ORF">SAMN05192552_1005169</name>
</gene>
<protein>
    <submittedName>
        <fullName evidence="3">Uncharacterized protein</fullName>
    </submittedName>
</protein>
<dbReference type="EMBL" id="FMZP01000005">
    <property type="protein sequence ID" value="SDC61132.1"/>
    <property type="molecule type" value="Genomic_DNA"/>
</dbReference>
<evidence type="ECO:0000313" key="5">
    <source>
        <dbReference type="Proteomes" id="UP000199320"/>
    </source>
</evidence>
<name>A0A1G6MZZ5_9EURY</name>
<keyword evidence="2" id="KW-0472">Membrane</keyword>
<reference evidence="4" key="1">
    <citation type="submission" date="2016-10" db="EMBL/GenBank/DDBJ databases">
        <authorList>
            <person name="de Groot N.N."/>
        </authorList>
    </citation>
    <scope>NUCLEOTIDE SEQUENCE [LARGE SCALE GENOMIC DNA]</scope>
    <source>
        <strain evidence="4">CDM_6</strain>
    </source>
</reference>
<accession>A0A1G6MZZ5</accession>
<evidence type="ECO:0000313" key="3">
    <source>
        <dbReference type="EMBL" id="SDC61132.1"/>
    </source>
</evidence>
<dbReference type="OrthoDB" id="199035at2157"/>
<evidence type="ECO:0000256" key="2">
    <source>
        <dbReference type="SAM" id="Phobius"/>
    </source>
</evidence>
<evidence type="ECO:0000313" key="6">
    <source>
        <dbReference type="Proteomes" id="UP000324021"/>
    </source>
</evidence>
<reference evidence="5 6" key="2">
    <citation type="submission" date="2016-10" db="EMBL/GenBank/DDBJ databases">
        <authorList>
            <person name="Varghese N."/>
            <person name="Submissions S."/>
        </authorList>
    </citation>
    <scope>NUCLEOTIDE SEQUENCE [LARGE SCALE GENOMIC DNA]</scope>
    <source>
        <strain evidence="3 6">CDM_1</strain>
        <strain evidence="5">CDM_6</strain>
    </source>
</reference>
<sequence length="87" mass="9039">MAPDIEMDGGTTETDRGEHVGLSRSAVRNGILDAVGTVALLGFSLLALFIGVRGFFIDSSIAISGAFIVISCLLAAAAFNLIPPFRN</sequence>
<feature type="region of interest" description="Disordered" evidence="1">
    <location>
        <begin position="1"/>
        <end position="21"/>
    </location>
</feature>
<feature type="transmembrane region" description="Helical" evidence="2">
    <location>
        <begin position="61"/>
        <end position="82"/>
    </location>
</feature>
<dbReference type="Proteomes" id="UP000199320">
    <property type="component" value="Unassembled WGS sequence"/>
</dbReference>
<dbReference type="Proteomes" id="UP000324021">
    <property type="component" value="Unassembled WGS sequence"/>
</dbReference>
<dbReference type="AlphaFoldDB" id="A0A1G6MZZ5"/>
<evidence type="ECO:0000313" key="4">
    <source>
        <dbReference type="EMBL" id="SET81502.1"/>
    </source>
</evidence>
<feature type="transmembrane region" description="Helical" evidence="2">
    <location>
        <begin position="31"/>
        <end position="55"/>
    </location>
</feature>
<proteinExistence type="predicted"/>
<evidence type="ECO:0000256" key="1">
    <source>
        <dbReference type="SAM" id="MobiDB-lite"/>
    </source>
</evidence>
<organism evidence="3 6">
    <name type="scientific">Natrinema hispanicum</name>
    <dbReference type="NCBI Taxonomy" id="392421"/>
    <lineage>
        <taxon>Archaea</taxon>
        <taxon>Methanobacteriati</taxon>
        <taxon>Methanobacteriota</taxon>
        <taxon>Stenosarchaea group</taxon>
        <taxon>Halobacteria</taxon>
        <taxon>Halobacteriales</taxon>
        <taxon>Natrialbaceae</taxon>
        <taxon>Natrinema</taxon>
    </lineage>
</organism>
<keyword evidence="5" id="KW-1185">Reference proteome</keyword>